<gene>
    <name evidence="1" type="ORF">L6773_13115</name>
</gene>
<dbReference type="EMBL" id="JAKLWS010000017">
    <property type="protein sequence ID" value="MCG2589513.1"/>
    <property type="molecule type" value="Genomic_DNA"/>
</dbReference>
<sequence length="106" mass="12479">MNFETYLTQTIQDAVKEAVVREFDELKKTLIHFETLQSRSTQTQTSTSQKEIIRPKELGEMLSLSISTIYKMYNEGQLPLKVKISSRVVGWLRSDIEEWLLLRKER</sequence>
<dbReference type="Gene3D" id="1.10.238.160">
    <property type="match status" value="1"/>
</dbReference>
<dbReference type="RefSeq" id="WP_237854874.1">
    <property type="nucleotide sequence ID" value="NZ_JAKLWS010000017.1"/>
</dbReference>
<protein>
    <submittedName>
        <fullName evidence="1">AlpA family phage regulatory protein</fullName>
    </submittedName>
</protein>
<evidence type="ECO:0000313" key="1">
    <source>
        <dbReference type="EMBL" id="MCG2589513.1"/>
    </source>
</evidence>
<evidence type="ECO:0000313" key="2">
    <source>
        <dbReference type="Proteomes" id="UP001165366"/>
    </source>
</evidence>
<comment type="caution">
    <text evidence="1">The sequence shown here is derived from an EMBL/GenBank/DDBJ whole genome shotgun (WGS) entry which is preliminary data.</text>
</comment>
<reference evidence="1" key="1">
    <citation type="submission" date="2022-01" db="EMBL/GenBank/DDBJ databases">
        <authorList>
            <person name="Wang Y."/>
        </authorList>
    </citation>
    <scope>NUCLEOTIDE SEQUENCE</scope>
    <source>
        <strain evidence="1">WB101</strain>
    </source>
</reference>
<dbReference type="InterPro" id="IPR009061">
    <property type="entry name" value="DNA-bd_dom_put_sf"/>
</dbReference>
<proteinExistence type="predicted"/>
<dbReference type="InterPro" id="IPR010260">
    <property type="entry name" value="AlpA"/>
</dbReference>
<dbReference type="Proteomes" id="UP001165366">
    <property type="component" value="Unassembled WGS sequence"/>
</dbReference>
<keyword evidence="2" id="KW-1185">Reference proteome</keyword>
<dbReference type="SUPFAM" id="SSF46955">
    <property type="entry name" value="Putative DNA-binding domain"/>
    <property type="match status" value="1"/>
</dbReference>
<accession>A0ABS9KF79</accession>
<name>A0ABS9KF79_9BACT</name>
<dbReference type="Pfam" id="PF05930">
    <property type="entry name" value="Phage_AlpA"/>
    <property type="match status" value="1"/>
</dbReference>
<reference evidence="1" key="2">
    <citation type="submission" date="2024-05" db="EMBL/GenBank/DDBJ databases">
        <title>Rhodohalobacter halophilus gen. nov., sp. nov., a moderately halophilic member of the family Balneolaceae.</title>
        <authorList>
            <person name="Xia J."/>
        </authorList>
    </citation>
    <scope>NUCLEOTIDE SEQUENCE</scope>
    <source>
        <strain evidence="1">WB101</strain>
    </source>
</reference>
<organism evidence="1 2">
    <name type="scientific">Rhodohalobacter sulfatireducens</name>
    <dbReference type="NCBI Taxonomy" id="2911366"/>
    <lineage>
        <taxon>Bacteria</taxon>
        <taxon>Pseudomonadati</taxon>
        <taxon>Balneolota</taxon>
        <taxon>Balneolia</taxon>
        <taxon>Balneolales</taxon>
        <taxon>Balneolaceae</taxon>
        <taxon>Rhodohalobacter</taxon>
    </lineage>
</organism>